<organism evidence="1 2">
    <name type="scientific">Bacillus thermozeamaize</name>
    <dbReference type="NCBI Taxonomy" id="230954"/>
    <lineage>
        <taxon>Bacteria</taxon>
        <taxon>Bacillati</taxon>
        <taxon>Bacillota</taxon>
        <taxon>Bacilli</taxon>
        <taxon>Bacillales</taxon>
        <taxon>Bacillaceae</taxon>
        <taxon>Bacillus</taxon>
    </lineage>
</organism>
<dbReference type="AlphaFoldDB" id="A0A1Y3PTD7"/>
<name>A0A1Y3PTD7_9BACI</name>
<evidence type="ECO:0008006" key="3">
    <source>
        <dbReference type="Google" id="ProtNLM"/>
    </source>
</evidence>
<evidence type="ECO:0000313" key="2">
    <source>
        <dbReference type="Proteomes" id="UP000196475"/>
    </source>
</evidence>
<comment type="caution">
    <text evidence="1">The sequence shown here is derived from an EMBL/GenBank/DDBJ whole genome shotgun (WGS) entry which is preliminary data.</text>
</comment>
<sequence length="320" mass="36877">MHLISASRKTDIPTFYMDWFMRRIADGKAYVYNAYRKEAKAVSLAPDQVGAIVFWSKNYRPAFPHLKRLHEMGYRLFFHYTITGQLRVTEKYVASTTQNIEMFQSLAKTFSPEQMQWRFDPIFYTKSMGKAYYLEAFERIASELSGYTKRCSISFVTLYPKVKRKLNRELDEDYPVEIPLAERLELTAALQKVAARYGMQLFSCCQDELCSIDGVKKGSCIDAQHLSEIFHIPHIYPKRPTRESCGCYESYDIGYYNTCPHGCVYCYANVSHASALRNYKMHCTEAPLIAGDVEVSVLKQEKDGNGNVRVSNGEQLSLFD</sequence>
<dbReference type="InterPro" id="IPR014998">
    <property type="entry name" value="DUF1848"/>
</dbReference>
<reference evidence="2" key="1">
    <citation type="submission" date="2016-06" db="EMBL/GenBank/DDBJ databases">
        <authorList>
            <person name="Nascimento L."/>
            <person name="Pereira R.V."/>
            <person name="Martins L.F."/>
            <person name="Quaggio R.B."/>
            <person name="Silva A.M."/>
            <person name="Setubal J.C."/>
        </authorList>
    </citation>
    <scope>NUCLEOTIDE SEQUENCE [LARGE SCALE GENOMIC DNA]</scope>
</reference>
<proteinExistence type="predicted"/>
<protein>
    <recommendedName>
        <fullName evidence="3">DUF1848 domain-containing protein</fullName>
    </recommendedName>
</protein>
<dbReference type="Proteomes" id="UP000196475">
    <property type="component" value="Unassembled WGS sequence"/>
</dbReference>
<dbReference type="Pfam" id="PF08902">
    <property type="entry name" value="DUF1848"/>
    <property type="match status" value="1"/>
</dbReference>
<accession>A0A1Y3PTD7</accession>
<gene>
    <name evidence="1" type="ORF">BAA01_02135</name>
</gene>
<dbReference type="EMBL" id="LZRT01000011">
    <property type="protein sequence ID" value="OUM90643.1"/>
    <property type="molecule type" value="Genomic_DNA"/>
</dbReference>
<evidence type="ECO:0000313" key="1">
    <source>
        <dbReference type="EMBL" id="OUM90643.1"/>
    </source>
</evidence>